<feature type="region of interest" description="Disordered" evidence="1">
    <location>
        <begin position="579"/>
        <end position="603"/>
    </location>
</feature>
<dbReference type="PANTHER" id="PTHR13060:SF0">
    <property type="entry name" value="PROTEIN ECDYSONELESS HOMOLOG"/>
    <property type="match status" value="1"/>
</dbReference>
<dbReference type="Proteomes" id="UP001147747">
    <property type="component" value="Unassembled WGS sequence"/>
</dbReference>
<dbReference type="InterPro" id="IPR010770">
    <property type="entry name" value="Ecd"/>
</dbReference>
<reference evidence="2" key="2">
    <citation type="journal article" date="2023" name="IMA Fungus">
        <title>Comparative genomic study of the Penicillium genus elucidates a diverse pangenome and 15 lateral gene transfer events.</title>
        <authorList>
            <person name="Petersen C."/>
            <person name="Sorensen T."/>
            <person name="Nielsen M.R."/>
            <person name="Sondergaard T.E."/>
            <person name="Sorensen J.L."/>
            <person name="Fitzpatrick D.A."/>
            <person name="Frisvad J.C."/>
            <person name="Nielsen K.L."/>
        </authorList>
    </citation>
    <scope>NUCLEOTIDE SEQUENCE</scope>
    <source>
        <strain evidence="2">IBT 29677</strain>
    </source>
</reference>
<dbReference type="GeneID" id="81372297"/>
<sequence length="603" mass="68346">MATEEDIAWFKSTFRPIPKPELPDDSVQYFVYHLPSPAPAVIDDAAETRARLLEVQRTAADLTKELLKDYIWQRESFRLEIQKDDGITSLHGRTNYGDSIEDEWVIVYLLRELSKRHPDIWIKVADSDGEFLLIEAAGTLPSWLEPEVADNRVWIHQGDLKIIKPKQETTRKVTEKLSFSEAKRIIQEEPSRFMKSPMIQEEAFYRLRNYPKQIADNLHSAIVTIPRKVAYLLHQKSAYISPAVEAFYIRDPIALQPLRAKDASGLTFKPDDLVTVSVRFTRVGFAQLKSQEFPAPNTWAGKLPGTENEKAHARAEAGMKLACGFEMLLYDPHHQDKAAVREMKLLLEDIETGDETLPTDEEIEKSWDKREDDEKWMDINFEDLDRELKGKGKGKGDTTEGGNFGDAGAQENLQRIVARFEEFLNDNSAGFDGADFIDDFDSDSDVDDDDEELSDEEEDKEASFNEEEFAKMMKEMMGMPSGSGQGPSLETPLRNRIKDLDTDEEDDTEQIHELSRQMEAELKGTGVLDLNRKQQKLTAEASSKNQTGESSNANTEEEDEDENVNINLAKNLLEALQGQAGTAGPAGNMLSMMNLRMPKDDRQ</sequence>
<organism evidence="2 3">
    <name type="scientific">Penicillium cosmopolitanum</name>
    <dbReference type="NCBI Taxonomy" id="1131564"/>
    <lineage>
        <taxon>Eukaryota</taxon>
        <taxon>Fungi</taxon>
        <taxon>Dikarya</taxon>
        <taxon>Ascomycota</taxon>
        <taxon>Pezizomycotina</taxon>
        <taxon>Eurotiomycetes</taxon>
        <taxon>Eurotiomycetidae</taxon>
        <taxon>Eurotiales</taxon>
        <taxon>Aspergillaceae</taxon>
        <taxon>Penicillium</taxon>
    </lineage>
</organism>
<feature type="region of interest" description="Disordered" evidence="1">
    <location>
        <begin position="387"/>
        <end position="408"/>
    </location>
</feature>
<feature type="region of interest" description="Disordered" evidence="1">
    <location>
        <begin position="524"/>
        <end position="566"/>
    </location>
</feature>
<dbReference type="EMBL" id="JAPZBU010000009">
    <property type="protein sequence ID" value="KAJ5386139.1"/>
    <property type="molecule type" value="Genomic_DNA"/>
</dbReference>
<feature type="compositionally biased region" description="Basic and acidic residues" evidence="1">
    <location>
        <begin position="387"/>
        <end position="398"/>
    </location>
</feature>
<evidence type="ECO:0000256" key="1">
    <source>
        <dbReference type="SAM" id="MobiDB-lite"/>
    </source>
</evidence>
<protein>
    <recommendedName>
        <fullName evidence="4">Regulatory factor Sgt1</fullName>
    </recommendedName>
</protein>
<gene>
    <name evidence="2" type="ORF">N7509_008680</name>
</gene>
<proteinExistence type="predicted"/>
<dbReference type="GO" id="GO:0005634">
    <property type="term" value="C:nucleus"/>
    <property type="evidence" value="ECO:0007669"/>
    <property type="project" value="TreeGrafter"/>
</dbReference>
<feature type="compositionally biased region" description="Acidic residues" evidence="1">
    <location>
        <begin position="435"/>
        <end position="467"/>
    </location>
</feature>
<evidence type="ECO:0008006" key="4">
    <source>
        <dbReference type="Google" id="ProtNLM"/>
    </source>
</evidence>
<feature type="compositionally biased region" description="Low complexity" evidence="1">
    <location>
        <begin position="475"/>
        <end position="488"/>
    </location>
</feature>
<dbReference type="RefSeq" id="XP_056483937.1">
    <property type="nucleotide sequence ID" value="XM_056633317.1"/>
</dbReference>
<evidence type="ECO:0000313" key="2">
    <source>
        <dbReference type="EMBL" id="KAJ5386139.1"/>
    </source>
</evidence>
<dbReference type="AlphaFoldDB" id="A0A9W9VN39"/>
<evidence type="ECO:0000313" key="3">
    <source>
        <dbReference type="Proteomes" id="UP001147747"/>
    </source>
</evidence>
<dbReference type="PANTHER" id="PTHR13060">
    <property type="entry name" value="SGT1 PROTEIN HSGT1 SUPPRESSOR OF GCR2"/>
    <property type="match status" value="1"/>
</dbReference>
<dbReference type="Pfam" id="PF07093">
    <property type="entry name" value="SGT1"/>
    <property type="match status" value="1"/>
</dbReference>
<accession>A0A9W9VN39</accession>
<comment type="caution">
    <text evidence="2">The sequence shown here is derived from an EMBL/GenBank/DDBJ whole genome shotgun (WGS) entry which is preliminary data.</text>
</comment>
<feature type="compositionally biased region" description="Polar residues" evidence="1">
    <location>
        <begin position="536"/>
        <end position="554"/>
    </location>
</feature>
<feature type="region of interest" description="Disordered" evidence="1">
    <location>
        <begin position="435"/>
        <end position="511"/>
    </location>
</feature>
<name>A0A9W9VN39_9EURO</name>
<keyword evidence="3" id="KW-1185">Reference proteome</keyword>
<reference evidence="2" key="1">
    <citation type="submission" date="2022-12" db="EMBL/GenBank/DDBJ databases">
        <authorList>
            <person name="Petersen C."/>
        </authorList>
    </citation>
    <scope>NUCLEOTIDE SEQUENCE</scope>
    <source>
        <strain evidence="2">IBT 29677</strain>
    </source>
</reference>
<dbReference type="OrthoDB" id="27237at2759"/>